<dbReference type="RefSeq" id="WP_029094587.1">
    <property type="nucleotide sequence ID" value="NZ_PDDX01000001.1"/>
</dbReference>
<comment type="caution">
    <text evidence="1">The sequence shown here is derived from an EMBL/GenBank/DDBJ whole genome shotgun (WGS) entry which is preliminary data.</text>
</comment>
<evidence type="ECO:0000313" key="2">
    <source>
        <dbReference type="Proteomes" id="UP000224974"/>
    </source>
</evidence>
<dbReference type="Proteomes" id="UP000224974">
    <property type="component" value="Unassembled WGS sequence"/>
</dbReference>
<gene>
    <name evidence="1" type="ORF">CRN84_18240</name>
</gene>
<protein>
    <submittedName>
        <fullName evidence="1">Uncharacterized protein</fullName>
    </submittedName>
</protein>
<dbReference type="EMBL" id="PDDX01000001">
    <property type="protein sequence ID" value="PHI31138.1"/>
    <property type="molecule type" value="Genomic_DNA"/>
</dbReference>
<keyword evidence="2" id="KW-1185">Reference proteome</keyword>
<name>A0A2C6DLD9_9GAMM</name>
<dbReference type="AlphaFoldDB" id="A0A2C6DLD9"/>
<proteinExistence type="predicted"/>
<evidence type="ECO:0000313" key="1">
    <source>
        <dbReference type="EMBL" id="PHI31138.1"/>
    </source>
</evidence>
<reference evidence="2" key="1">
    <citation type="submission" date="2017-09" db="EMBL/GenBank/DDBJ databases">
        <title>FDA dAtabase for Regulatory Grade micrObial Sequences (FDA-ARGOS): Supporting development and validation of Infectious Disease Dx tests.</title>
        <authorList>
            <person name="Minogue T."/>
            <person name="Wolcott M."/>
            <person name="Wasieloski L."/>
            <person name="Aguilar W."/>
            <person name="Moore D."/>
            <person name="Tallon L."/>
            <person name="Sadzewicz L."/>
            <person name="Ott S."/>
            <person name="Zhao X."/>
            <person name="Nagaraj S."/>
            <person name="Vavikolanu K."/>
            <person name="Aluvathingal J."/>
            <person name="Nadendla S."/>
            <person name="Sichtig H."/>
        </authorList>
    </citation>
    <scope>NUCLEOTIDE SEQUENCE [LARGE SCALE GENOMIC DNA]</scope>
    <source>
        <strain evidence="2">FDAARGOS_387</strain>
    </source>
</reference>
<sequence length="324" mass="38768">MMLSAVYNYKFNLYFNERISPLHNNDLTYSYPEIGKNRRVISIISPEEPITLVRWYDIVTDFAISKGKTDILDERDYYNVVRLLSLMFNLFDVNKEPNYERKSLFLHYYQYQVSHIKNRGSSDRLFFLKKMMFEFGLSDEIYDLLTIVSNDICYKTNSGKIIGLMTLIDNVFDNIESKELWASTLLVKIKLIQKKVIRFILGVDDVFEFKYDDFNKNYIYSDFFKERYYADKKELFDVIVACVNKYQSSTENLISNMIIMNYSYYILKECPEEILLLKDFCKKKPGVFLDVINKILDIKFFVWKETFKDVGINYYLHRVKSDFN</sequence>
<dbReference type="OrthoDB" id="2655051at2"/>
<dbReference type="STRING" id="1111728.GCA_000427805_01580"/>
<organism evidence="1 2">
    <name type="scientific">Budvicia aquatica</name>
    <dbReference type="NCBI Taxonomy" id="82979"/>
    <lineage>
        <taxon>Bacteria</taxon>
        <taxon>Pseudomonadati</taxon>
        <taxon>Pseudomonadota</taxon>
        <taxon>Gammaproteobacteria</taxon>
        <taxon>Enterobacterales</taxon>
        <taxon>Budviciaceae</taxon>
        <taxon>Budvicia</taxon>
    </lineage>
</organism>
<accession>A0A2C6DLD9</accession>